<feature type="region of interest" description="Disordered" evidence="5">
    <location>
        <begin position="900"/>
        <end position="928"/>
    </location>
</feature>
<dbReference type="PROSITE" id="PS50011">
    <property type="entry name" value="PROTEIN_KINASE_DOM"/>
    <property type="match status" value="1"/>
</dbReference>
<reference evidence="7 8" key="1">
    <citation type="submission" date="2014-02" db="EMBL/GenBank/DDBJ databases">
        <title>Single nucleus genome sequencing reveals high similarity among nuclei of an endomycorrhizal fungus.</title>
        <authorList>
            <person name="Lin K."/>
            <person name="Geurts R."/>
            <person name="Zhang Z."/>
            <person name="Limpens E."/>
            <person name="Saunders D.G."/>
            <person name="Mu D."/>
            <person name="Pang E."/>
            <person name="Cao H."/>
            <person name="Cha H."/>
            <person name="Lin T."/>
            <person name="Zhou Q."/>
            <person name="Shang Y."/>
            <person name="Li Y."/>
            <person name="Ivanov S."/>
            <person name="Sharma T."/>
            <person name="Velzen R.V."/>
            <person name="Ruijter N.D."/>
            <person name="Aanen D.K."/>
            <person name="Win J."/>
            <person name="Kamoun S."/>
            <person name="Bisseling T."/>
            <person name="Huang S."/>
        </authorList>
    </citation>
    <scope>NUCLEOTIDE SEQUENCE [LARGE SCALE GENOMIC DNA]</scope>
    <source>
        <strain evidence="8">DAOM197198w</strain>
    </source>
</reference>
<dbReference type="GO" id="GO:0004674">
    <property type="term" value="F:protein serine/threonine kinase activity"/>
    <property type="evidence" value="ECO:0007669"/>
    <property type="project" value="TreeGrafter"/>
</dbReference>
<dbReference type="InterPro" id="IPR011009">
    <property type="entry name" value="Kinase-like_dom_sf"/>
</dbReference>
<feature type="compositionally biased region" description="Polar residues" evidence="5">
    <location>
        <begin position="918"/>
        <end position="928"/>
    </location>
</feature>
<dbReference type="InterPro" id="IPR000719">
    <property type="entry name" value="Prot_kinase_dom"/>
</dbReference>
<protein>
    <submittedName>
        <fullName evidence="7">Tpk1p</fullName>
    </submittedName>
</protein>
<accession>A0A015LI01</accession>
<dbReference type="Gene3D" id="1.10.10.1010">
    <property type="entry name" value="Intein homing endonuclease, domain IV"/>
    <property type="match status" value="4"/>
</dbReference>
<evidence type="ECO:0000256" key="3">
    <source>
        <dbReference type="ARBA" id="ARBA00022777"/>
    </source>
</evidence>
<organism evidence="7 8">
    <name type="scientific">Rhizophagus irregularis (strain DAOM 197198w)</name>
    <name type="common">Glomus intraradices</name>
    <dbReference type="NCBI Taxonomy" id="1432141"/>
    <lineage>
        <taxon>Eukaryota</taxon>
        <taxon>Fungi</taxon>
        <taxon>Fungi incertae sedis</taxon>
        <taxon>Mucoromycota</taxon>
        <taxon>Glomeromycotina</taxon>
        <taxon>Glomeromycetes</taxon>
        <taxon>Glomerales</taxon>
        <taxon>Glomeraceae</taxon>
        <taxon>Rhizophagus</taxon>
    </lineage>
</organism>
<name>A0A015LI01_RHIIW</name>
<evidence type="ECO:0000256" key="2">
    <source>
        <dbReference type="ARBA" id="ARBA00022741"/>
    </source>
</evidence>
<dbReference type="HOGENOM" id="CLU_000288_7_8_1"/>
<evidence type="ECO:0000256" key="4">
    <source>
        <dbReference type="ARBA" id="ARBA00022840"/>
    </source>
</evidence>
<keyword evidence="8" id="KW-1185">Reference proteome</keyword>
<dbReference type="AlphaFoldDB" id="A0A015LI01"/>
<evidence type="ECO:0000256" key="1">
    <source>
        <dbReference type="ARBA" id="ARBA00022679"/>
    </source>
</evidence>
<dbReference type="Gene3D" id="1.10.510.10">
    <property type="entry name" value="Transferase(Phosphotransferase) domain 1"/>
    <property type="match status" value="1"/>
</dbReference>
<keyword evidence="2" id="KW-0547">Nucleotide-binding</keyword>
<keyword evidence="1" id="KW-0808">Transferase</keyword>
<gene>
    <name evidence="7" type="ORF">RirG_070950</name>
</gene>
<evidence type="ECO:0000313" key="8">
    <source>
        <dbReference type="Proteomes" id="UP000022910"/>
    </source>
</evidence>
<dbReference type="InterPro" id="IPR001245">
    <property type="entry name" value="Ser-Thr/Tyr_kinase_cat_dom"/>
</dbReference>
<dbReference type="GO" id="GO:0005524">
    <property type="term" value="F:ATP binding"/>
    <property type="evidence" value="ECO:0007669"/>
    <property type="project" value="UniProtKB-KW"/>
</dbReference>
<dbReference type="Pfam" id="PF07714">
    <property type="entry name" value="PK_Tyr_Ser-Thr"/>
    <property type="match status" value="1"/>
</dbReference>
<evidence type="ECO:0000313" key="7">
    <source>
        <dbReference type="EMBL" id="EXX72266.1"/>
    </source>
</evidence>
<dbReference type="PANTHER" id="PTHR44329:SF288">
    <property type="entry name" value="MITOGEN-ACTIVATED PROTEIN KINASE KINASE KINASE 20"/>
    <property type="match status" value="1"/>
</dbReference>
<proteinExistence type="predicted"/>
<feature type="domain" description="Protein kinase" evidence="6">
    <location>
        <begin position="496"/>
        <end position="770"/>
    </location>
</feature>
<dbReference type="EMBL" id="JEMT01015703">
    <property type="protein sequence ID" value="EXX72266.1"/>
    <property type="molecule type" value="Genomic_DNA"/>
</dbReference>
<evidence type="ECO:0000256" key="5">
    <source>
        <dbReference type="SAM" id="MobiDB-lite"/>
    </source>
</evidence>
<evidence type="ECO:0000259" key="6">
    <source>
        <dbReference type="PROSITE" id="PS50011"/>
    </source>
</evidence>
<dbReference type="Proteomes" id="UP000022910">
    <property type="component" value="Unassembled WGS sequence"/>
</dbReference>
<sequence>MDSSIKKSVEIKLCHCNYICNARRFKQNFINWTSRNYHIDKFIQNTQLSEHTLFVVVNALEWIPYDRLDDIKYVADDKFSKVYSAKWIDGCIYEWDYENQNWKRKDQNMFVILKLLNNPATITSEFINKIAVSHKVHGITQDLETKNFMVVLNGECTNEVYCNSIHFQRNFKNWTSGNNDIDKFIRDTQLSEHSYYEVNNALEWIPYDRLYNIEYIAEDDVFGKVYRANWIDGCINYDCDNSWNYENQNWKRKDQNMFVILKILNNPASNILEFMNKIAVSHEVYGITQDSETKNFMVVLNDICEKCKEICNSIYFQRNFKNWTSGNNDIDKFIQDTQQSVHTYHEVNNALEWIPYDRLYDIKYISEDEEFGKLYRANWIDGFIYIWDDYSQNWKRKNQNMFVFLKILNNPANITSEFINKIVIPHGVYGITQDPEIKNYMGIFNDMYGKYVHNTMRFKQNFKNWTSGNDDIDKFIQDAQKSYTNNVLEWIPYDRLYDIKYIAKGGFGKIYRAKWIDGYIDEWDDYNQNWKRKDQNMVVALKSLNNSKNVTLEFMNEITLHYKVNLHKCIIKLYGITQDPKEKNYIMVLDYAEHGNLRNFLDIKYNYLNWNNKISYLHKIADGLRNIHEKELIHRDLHIGNILRLKNHTCITDMGLCKPADYNVPENAKNKLYGILSYIAPEILRGQNYTKAADIYSFGIIMYEVISGLPPYYDIGHDINLAVKICKGLRPRFNINVPQLIVHLIKKCLDANPLNRPKAEEIEKTLSNWFRETYDPKSNGYAELNNQIKEAEIINKKSLINSTTSLGISYKTHSEAIYTSRLLDFNNLPEPKNSDDYYEENENIISMKFSESLQIDISQLKNNNSFELKNSDDSYEKNDNIKMESSEFLQINTLQLKIDNNNFPEQDNSDDSYEKNDNTISRNSSGID</sequence>
<dbReference type="SUPFAM" id="SSF56112">
    <property type="entry name" value="Protein kinase-like (PK-like)"/>
    <property type="match status" value="1"/>
</dbReference>
<keyword evidence="4" id="KW-0067">ATP-binding</keyword>
<dbReference type="InterPro" id="IPR051681">
    <property type="entry name" value="Ser/Thr_Kinases-Pseudokinases"/>
</dbReference>
<dbReference type="PANTHER" id="PTHR44329">
    <property type="entry name" value="SERINE/THREONINE-PROTEIN KINASE TNNI3K-RELATED"/>
    <property type="match status" value="1"/>
</dbReference>
<comment type="caution">
    <text evidence="7">The sequence shown here is derived from an EMBL/GenBank/DDBJ whole genome shotgun (WGS) entry which is preliminary data.</text>
</comment>
<keyword evidence="3" id="KW-0418">Kinase</keyword>